<feature type="region of interest" description="Disordered" evidence="1">
    <location>
        <begin position="25"/>
        <end position="69"/>
    </location>
</feature>
<feature type="transmembrane region" description="Helical" evidence="2">
    <location>
        <begin position="82"/>
        <end position="107"/>
    </location>
</feature>
<keyword evidence="4" id="KW-1185">Reference proteome</keyword>
<name>A0ABV2ARP9_9EUKA</name>
<evidence type="ECO:0000313" key="3">
    <source>
        <dbReference type="EMBL" id="MES1922339.1"/>
    </source>
</evidence>
<gene>
    <name evidence="3" type="ORF">MHBO_003846</name>
</gene>
<dbReference type="EMBL" id="JBDODL010002611">
    <property type="protein sequence ID" value="MES1922339.1"/>
    <property type="molecule type" value="Genomic_DNA"/>
</dbReference>
<keyword evidence="2" id="KW-0472">Membrane</keyword>
<accession>A0ABV2ARP9</accession>
<protein>
    <submittedName>
        <fullName evidence="3">Uncharacterized protein</fullName>
    </submittedName>
</protein>
<dbReference type="Proteomes" id="UP001439008">
    <property type="component" value="Unassembled WGS sequence"/>
</dbReference>
<proteinExistence type="predicted"/>
<evidence type="ECO:0000256" key="1">
    <source>
        <dbReference type="SAM" id="MobiDB-lite"/>
    </source>
</evidence>
<evidence type="ECO:0000256" key="2">
    <source>
        <dbReference type="SAM" id="Phobius"/>
    </source>
</evidence>
<comment type="caution">
    <text evidence="3">The sequence shown here is derived from an EMBL/GenBank/DDBJ whole genome shotgun (WGS) entry which is preliminary data.</text>
</comment>
<feature type="compositionally biased region" description="Polar residues" evidence="1">
    <location>
        <begin position="40"/>
        <end position="55"/>
    </location>
</feature>
<keyword evidence="2" id="KW-1133">Transmembrane helix</keyword>
<organism evidence="3 4">
    <name type="scientific">Bonamia ostreae</name>
    <dbReference type="NCBI Taxonomy" id="126728"/>
    <lineage>
        <taxon>Eukaryota</taxon>
        <taxon>Sar</taxon>
        <taxon>Rhizaria</taxon>
        <taxon>Endomyxa</taxon>
        <taxon>Ascetosporea</taxon>
        <taxon>Haplosporida</taxon>
        <taxon>Bonamia</taxon>
    </lineage>
</organism>
<sequence length="158" mass="17806">MLKFIFSDQSFKICNGTLTYGVKCPEENSEPTKGPPEGYDNTTARMNEKNSANKSEYQKGPPEGYDNTTARMNEQEQESNKLIIIIISITISILVSIIIIIVMCMYWKKISLQRVLSYIRNLKCHHTNDPNNTITSTEGNGQEVNLLNQTNSSIPVDV</sequence>
<evidence type="ECO:0000313" key="4">
    <source>
        <dbReference type="Proteomes" id="UP001439008"/>
    </source>
</evidence>
<keyword evidence="2" id="KW-0812">Transmembrane</keyword>
<reference evidence="3 4" key="1">
    <citation type="journal article" date="2024" name="BMC Biol.">
        <title>Comparative genomics of Ascetosporea gives new insight into the evolutionary basis for animal parasitism in Rhizaria.</title>
        <authorList>
            <person name="Hiltunen Thoren M."/>
            <person name="Onut-Brannstrom I."/>
            <person name="Alfjorden A."/>
            <person name="Peckova H."/>
            <person name="Swords F."/>
            <person name="Hooper C."/>
            <person name="Holzer A.S."/>
            <person name="Bass D."/>
            <person name="Burki F."/>
        </authorList>
    </citation>
    <scope>NUCLEOTIDE SEQUENCE [LARGE SCALE GENOMIC DNA]</scope>
    <source>
        <strain evidence="3">20-A016</strain>
    </source>
</reference>